<dbReference type="CDD" id="cd16012">
    <property type="entry name" value="ALP"/>
    <property type="match status" value="1"/>
</dbReference>
<keyword evidence="7 15" id="KW-0479">Metal-binding</keyword>
<keyword evidence="12" id="KW-0325">Glycoprotein</keyword>
<comment type="subunit">
    <text evidence="3">Homodimer.</text>
</comment>
<keyword evidence="5" id="KW-1003">Cell membrane</keyword>
<evidence type="ECO:0000313" key="20">
    <source>
        <dbReference type="Proteomes" id="UP000694395"/>
    </source>
</evidence>
<keyword evidence="18" id="KW-1133">Transmembrane helix</keyword>
<reference evidence="19" key="1">
    <citation type="submission" date="2020-07" db="EMBL/GenBank/DDBJ databases">
        <title>A long reads based de novo assembly of the rainbow trout Arlee double haploid line genome.</title>
        <authorList>
            <person name="Gao G."/>
            <person name="Palti Y."/>
        </authorList>
    </citation>
    <scope>NUCLEOTIDE SEQUENCE [LARGE SCALE GENOMIC DNA]</scope>
</reference>
<evidence type="ECO:0000256" key="2">
    <source>
        <dbReference type="ARBA" id="ARBA00005984"/>
    </source>
</evidence>
<dbReference type="AlphaFoldDB" id="A0A8C7T9L7"/>
<evidence type="ECO:0000313" key="19">
    <source>
        <dbReference type="Ensembl" id="ENSOMYP00000080876.2"/>
    </source>
</evidence>
<dbReference type="SMART" id="SM00098">
    <property type="entry name" value="alkPPc"/>
    <property type="match status" value="1"/>
</dbReference>
<evidence type="ECO:0000256" key="13">
    <source>
        <dbReference type="ARBA" id="ARBA00023288"/>
    </source>
</evidence>
<feature type="binding site" evidence="15">
    <location>
        <position position="363"/>
    </location>
    <ligand>
        <name>Mg(2+)</name>
        <dbReference type="ChEBI" id="CHEBI:18420"/>
    </ligand>
</feature>
<feature type="active site" description="Phosphoserine intermediate" evidence="14">
    <location>
        <position position="142"/>
    </location>
</feature>
<feature type="binding site" evidence="15">
    <location>
        <position position="368"/>
    </location>
    <ligand>
        <name>Zn(2+)</name>
        <dbReference type="ChEBI" id="CHEBI:29105"/>
        <label>2</label>
    </ligand>
</feature>
<protein>
    <recommendedName>
        <fullName evidence="4 17">Alkaline phosphatase</fullName>
        <ecNumber evidence="4 17">3.1.3.1</ecNumber>
    </recommendedName>
</protein>
<dbReference type="Ensembl" id="ENSOMYT00000088132.2">
    <property type="protein sequence ID" value="ENSOMYP00000080876.2"/>
    <property type="gene ID" value="ENSOMYG00000035100.2"/>
</dbReference>
<proteinExistence type="inferred from homology"/>
<accession>A0A8C7T9L7</accession>
<reference evidence="19" key="3">
    <citation type="submission" date="2025-09" db="UniProtKB">
        <authorList>
            <consortium name="Ensembl"/>
        </authorList>
    </citation>
    <scope>IDENTIFICATION</scope>
</reference>
<dbReference type="InterPro" id="IPR017850">
    <property type="entry name" value="Alkaline_phosphatase_core_sf"/>
</dbReference>
<evidence type="ECO:0000256" key="5">
    <source>
        <dbReference type="ARBA" id="ARBA00022475"/>
    </source>
</evidence>
<dbReference type="Pfam" id="PF00245">
    <property type="entry name" value="Alk_phosphatase"/>
    <property type="match status" value="1"/>
</dbReference>
<feature type="binding site" evidence="15">
    <location>
        <position position="92"/>
    </location>
    <ligand>
        <name>Mg(2+)</name>
        <dbReference type="ChEBI" id="CHEBI:18420"/>
    </ligand>
</feature>
<sequence>MELSELLWLPEPTEVSLLIQTVHVYVLIVILLVLCFYCPYLVILHVMLRLENNQEKDPLFWNTWAQHTLKNALTLQKLNQNTAKNLILFLGDGMGIPTVTAARILKGQLSGQSGEETQLEMDKFPFVALSKTYNTNAQVADSAGTATAYLCGVKANEGTVGVSAAAVRSQCNTTQGNEVTSILKWAKEAGKSVGIVTTTRVNHATPSAAYAHCVDRDWFSDGEMPAEAVQAGCKDIARQLFENIPNIDVIMGGGRKYMFPKNQSDVEYPGDKKHFGTRKDGRNLVEEWTNRMKNKKAQYVWNKRELLSVNPNNVDYILGLFEPGDLPYNLERNTETDPSLTEMVEVAIKILRKNPRGFYLLVEGGRIDHGHHEGKAKQALHEAVEMDRAIGRAGLITSIYDTMTVVTADHSHMFNFGGYTPRGNTIFGLAPMLSDVDQKPFTAILYGNGPGFKVINGLRENVSTLDYQGTNYQAQSAVPLRMETHGGEDVAVFAKGPMAHLLHGVHEQNYIPHVMAYAACIGQNRDHCMSSGGASSLSPALPSLAALLTLTRLLC</sequence>
<keyword evidence="11 18" id="KW-0472">Membrane</keyword>
<evidence type="ECO:0000256" key="17">
    <source>
        <dbReference type="RuleBase" id="RU003947"/>
    </source>
</evidence>
<feature type="transmembrane region" description="Helical" evidence="18">
    <location>
        <begin position="24"/>
        <end position="48"/>
    </location>
</feature>
<gene>
    <name evidence="19" type="primary">LOC110527998</name>
</gene>
<dbReference type="InterPro" id="IPR018299">
    <property type="entry name" value="Alkaline_phosphatase_AS"/>
</dbReference>
<dbReference type="Proteomes" id="UP000694395">
    <property type="component" value="Chromosome 7"/>
</dbReference>
<evidence type="ECO:0000256" key="1">
    <source>
        <dbReference type="ARBA" id="ARBA00004609"/>
    </source>
</evidence>
<comment type="catalytic activity">
    <reaction evidence="17">
        <text>a phosphate monoester + H2O = an alcohol + phosphate</text>
        <dbReference type="Rhea" id="RHEA:15017"/>
        <dbReference type="ChEBI" id="CHEBI:15377"/>
        <dbReference type="ChEBI" id="CHEBI:30879"/>
        <dbReference type="ChEBI" id="CHEBI:43474"/>
        <dbReference type="ChEBI" id="CHEBI:67140"/>
        <dbReference type="EC" id="3.1.3.1"/>
    </reaction>
</comment>
<feature type="binding site" evidence="15">
    <location>
        <position position="372"/>
    </location>
    <ligand>
        <name>Zn(2+)</name>
        <dbReference type="ChEBI" id="CHEBI:29105"/>
        <label>2</label>
    </ligand>
</feature>
<dbReference type="PANTHER" id="PTHR11596">
    <property type="entry name" value="ALKALINE PHOSPHATASE"/>
    <property type="match status" value="1"/>
</dbReference>
<keyword evidence="9 15" id="KW-0862">Zinc</keyword>
<evidence type="ECO:0000256" key="11">
    <source>
        <dbReference type="ARBA" id="ARBA00023136"/>
    </source>
</evidence>
<evidence type="ECO:0000256" key="18">
    <source>
        <dbReference type="SAM" id="Phobius"/>
    </source>
</evidence>
<dbReference type="PRINTS" id="PR00113">
    <property type="entry name" value="ALKPHPHTASE"/>
</dbReference>
<dbReference type="Gene3D" id="3.40.720.10">
    <property type="entry name" value="Alkaline Phosphatase, subunit A"/>
    <property type="match status" value="1"/>
</dbReference>
<dbReference type="SUPFAM" id="SSF53649">
    <property type="entry name" value="Alkaline phosphatase-like"/>
    <property type="match status" value="1"/>
</dbReference>
<organism evidence="19 20">
    <name type="scientific">Oncorhynchus mykiss</name>
    <name type="common">Rainbow trout</name>
    <name type="synonym">Salmo gairdneri</name>
    <dbReference type="NCBI Taxonomy" id="8022"/>
    <lineage>
        <taxon>Eukaryota</taxon>
        <taxon>Metazoa</taxon>
        <taxon>Chordata</taxon>
        <taxon>Craniata</taxon>
        <taxon>Vertebrata</taxon>
        <taxon>Euteleostomi</taxon>
        <taxon>Actinopterygii</taxon>
        <taxon>Neopterygii</taxon>
        <taxon>Teleostei</taxon>
        <taxon>Protacanthopterygii</taxon>
        <taxon>Salmoniformes</taxon>
        <taxon>Salmonidae</taxon>
        <taxon>Salmoninae</taxon>
        <taxon>Oncorhynchus</taxon>
    </lineage>
</organism>
<dbReference type="GO" id="GO:0046872">
    <property type="term" value="F:metal ion binding"/>
    <property type="evidence" value="ECO:0007669"/>
    <property type="project" value="UniProtKB-KW"/>
</dbReference>
<comment type="subcellular location">
    <subcellularLocation>
        <location evidence="1">Cell membrane</location>
        <topology evidence="1">Lipid-anchor</topology>
        <topology evidence="1">GPI-anchor</topology>
    </subcellularLocation>
</comment>
<dbReference type="PROSITE" id="PS00123">
    <property type="entry name" value="ALKALINE_PHOSPHATASE"/>
    <property type="match status" value="1"/>
</dbReference>
<evidence type="ECO:0000256" key="9">
    <source>
        <dbReference type="ARBA" id="ARBA00022833"/>
    </source>
</evidence>
<keyword evidence="8 17" id="KW-0378">Hydrolase</keyword>
<feature type="binding site" evidence="15">
    <location>
        <position position="92"/>
    </location>
    <ligand>
        <name>Zn(2+)</name>
        <dbReference type="ChEBI" id="CHEBI:29105"/>
        <label>2</label>
    </ligand>
</feature>
<evidence type="ECO:0000256" key="4">
    <source>
        <dbReference type="ARBA" id="ARBA00012647"/>
    </source>
</evidence>
<dbReference type="PANTHER" id="PTHR11596:SF90">
    <property type="entry name" value="ALKALINE PHOSPHATASE"/>
    <property type="match status" value="1"/>
</dbReference>
<dbReference type="EC" id="3.1.3.1" evidence="4 17"/>
<feature type="binding site" evidence="15">
    <location>
        <position position="410"/>
    </location>
    <ligand>
        <name>Zn(2+)</name>
        <dbReference type="ChEBI" id="CHEBI:29105"/>
        <label>2</label>
    </ligand>
</feature>
<dbReference type="GO" id="GO:0005886">
    <property type="term" value="C:plasma membrane"/>
    <property type="evidence" value="ECO:0007669"/>
    <property type="project" value="UniProtKB-SubCell"/>
</dbReference>
<dbReference type="GeneTree" id="ENSGT00950000183063"/>
<dbReference type="FunFam" id="3.40.720.10:FF:000008">
    <property type="entry name" value="Alkaline phosphatase"/>
    <property type="match status" value="1"/>
</dbReference>
<feature type="binding site" evidence="15">
    <location>
        <position position="203"/>
    </location>
    <ligand>
        <name>Mg(2+)</name>
        <dbReference type="ChEBI" id="CHEBI:18420"/>
    </ligand>
</feature>
<keyword evidence="13" id="KW-0449">Lipoprotein</keyword>
<dbReference type="InterPro" id="IPR001952">
    <property type="entry name" value="Alkaline_phosphatase"/>
</dbReference>
<evidence type="ECO:0000256" key="16">
    <source>
        <dbReference type="RuleBase" id="RU003946"/>
    </source>
</evidence>
<feature type="binding site" evidence="15">
    <location>
        <position position="485"/>
    </location>
    <ligand>
        <name>Zn(2+)</name>
        <dbReference type="ChEBI" id="CHEBI:29105"/>
        <label>2</label>
    </ligand>
</feature>
<name>A0A8C7T9L7_ONCMY</name>
<evidence type="ECO:0000256" key="3">
    <source>
        <dbReference type="ARBA" id="ARBA00011738"/>
    </source>
</evidence>
<evidence type="ECO:0000256" key="10">
    <source>
        <dbReference type="ARBA" id="ARBA00022842"/>
    </source>
</evidence>
<evidence type="ECO:0000256" key="6">
    <source>
        <dbReference type="ARBA" id="ARBA00022622"/>
    </source>
</evidence>
<evidence type="ECO:0000256" key="14">
    <source>
        <dbReference type="PIRSR" id="PIRSR601952-1"/>
    </source>
</evidence>
<dbReference type="GO" id="GO:0004035">
    <property type="term" value="F:alkaline phosphatase activity"/>
    <property type="evidence" value="ECO:0007669"/>
    <property type="project" value="UniProtKB-EC"/>
</dbReference>
<comment type="cofactor">
    <cofactor evidence="15">
        <name>Zn(2+)</name>
        <dbReference type="ChEBI" id="CHEBI:29105"/>
    </cofactor>
    <text evidence="15">Binds 2 Zn(2+) ions.</text>
</comment>
<keyword evidence="10 15" id="KW-0460">Magnesium</keyword>
<feature type="binding site" evidence="15">
    <location>
        <position position="409"/>
    </location>
    <ligand>
        <name>Zn(2+)</name>
        <dbReference type="ChEBI" id="CHEBI:29105"/>
        <label>2</label>
    </ligand>
</feature>
<dbReference type="GO" id="GO:0098552">
    <property type="term" value="C:side of membrane"/>
    <property type="evidence" value="ECO:0007669"/>
    <property type="project" value="UniProtKB-KW"/>
</dbReference>
<evidence type="ECO:0000256" key="7">
    <source>
        <dbReference type="ARBA" id="ARBA00022723"/>
    </source>
</evidence>
<comment type="cofactor">
    <cofactor evidence="15">
        <name>Mg(2+)</name>
        <dbReference type="ChEBI" id="CHEBI:18420"/>
    </cofactor>
    <text evidence="15">Binds 1 Mg(2+) ion.</text>
</comment>
<keyword evidence="18" id="KW-0812">Transmembrane</keyword>
<comment type="similarity">
    <text evidence="2 16">Belongs to the alkaline phosphatase family.</text>
</comment>
<evidence type="ECO:0000256" key="12">
    <source>
        <dbReference type="ARBA" id="ARBA00023180"/>
    </source>
</evidence>
<reference evidence="19" key="2">
    <citation type="submission" date="2025-08" db="UniProtKB">
        <authorList>
            <consortium name="Ensembl"/>
        </authorList>
    </citation>
    <scope>IDENTIFICATION</scope>
</reference>
<feature type="binding site" evidence="15">
    <location>
        <position position="205"/>
    </location>
    <ligand>
        <name>Mg(2+)</name>
        <dbReference type="ChEBI" id="CHEBI:18420"/>
    </ligand>
</feature>
<keyword evidence="20" id="KW-1185">Reference proteome</keyword>
<evidence type="ECO:0000256" key="8">
    <source>
        <dbReference type="ARBA" id="ARBA00022801"/>
    </source>
</evidence>
<evidence type="ECO:0000256" key="15">
    <source>
        <dbReference type="PIRSR" id="PIRSR601952-2"/>
    </source>
</evidence>
<keyword evidence="6" id="KW-0336">GPI-anchor</keyword>